<gene>
    <name evidence="1" type="ORF">OBE_15918</name>
</gene>
<dbReference type="AlphaFoldDB" id="K1SIA7"/>
<name>K1SIA7_9ZZZZ</name>
<dbReference type="EMBL" id="AJWZ01010942">
    <property type="protein sequence ID" value="EKC47026.1"/>
    <property type="molecule type" value="Genomic_DNA"/>
</dbReference>
<feature type="non-terminal residue" evidence="1">
    <location>
        <position position="86"/>
    </location>
</feature>
<evidence type="ECO:0000313" key="1">
    <source>
        <dbReference type="EMBL" id="EKC47026.1"/>
    </source>
</evidence>
<proteinExistence type="predicted"/>
<organism evidence="1">
    <name type="scientific">human gut metagenome</name>
    <dbReference type="NCBI Taxonomy" id="408170"/>
    <lineage>
        <taxon>unclassified sequences</taxon>
        <taxon>metagenomes</taxon>
        <taxon>organismal metagenomes</taxon>
    </lineage>
</organism>
<sequence length="86" mass="9809">MKDLKYLYEFEKLLESANNPLVQQACAEGKHALAYTCYHMPEVLLNTGDCFSVRLRAPLTGSLDISSYYMSNFICDYCKSLLERGI</sequence>
<accession>K1SIA7</accession>
<dbReference type="Gene3D" id="3.40.50.11890">
    <property type="match status" value="1"/>
</dbReference>
<comment type="caution">
    <text evidence="1">The sequence shown here is derived from an EMBL/GenBank/DDBJ whole genome shotgun (WGS) entry which is preliminary data.</text>
</comment>
<protein>
    <submittedName>
        <fullName evidence="1">2-hydroxyglutaryl-CoA dehydratase D-component</fullName>
    </submittedName>
</protein>
<reference evidence="1" key="1">
    <citation type="journal article" date="2013" name="Environ. Microbiol.">
        <title>Microbiota from the distal guts of lean and obese adolescents exhibit partial functional redundancy besides clear differences in community structure.</title>
        <authorList>
            <person name="Ferrer M."/>
            <person name="Ruiz A."/>
            <person name="Lanza F."/>
            <person name="Haange S.B."/>
            <person name="Oberbach A."/>
            <person name="Till H."/>
            <person name="Bargiela R."/>
            <person name="Campoy C."/>
            <person name="Segura M.T."/>
            <person name="Richter M."/>
            <person name="von Bergen M."/>
            <person name="Seifert J."/>
            <person name="Suarez A."/>
        </authorList>
    </citation>
    <scope>NUCLEOTIDE SEQUENCE</scope>
</reference>